<accession>A0A7V0Z423</accession>
<dbReference type="Pfam" id="PF13205">
    <property type="entry name" value="Big_5"/>
    <property type="match status" value="1"/>
</dbReference>
<evidence type="ECO:0000259" key="2">
    <source>
        <dbReference type="Pfam" id="PF13205"/>
    </source>
</evidence>
<proteinExistence type="predicted"/>
<evidence type="ECO:0000313" key="3">
    <source>
        <dbReference type="EMBL" id="HDY58238.1"/>
    </source>
</evidence>
<dbReference type="AlphaFoldDB" id="A0A7V0Z423"/>
<dbReference type="InterPro" id="IPR014755">
    <property type="entry name" value="Cu-Rt/internalin_Ig-like"/>
</dbReference>
<dbReference type="PROSITE" id="PS51257">
    <property type="entry name" value="PROKAR_LIPOPROTEIN"/>
    <property type="match status" value="1"/>
</dbReference>
<reference evidence="3" key="1">
    <citation type="journal article" date="2020" name="mSystems">
        <title>Genome- and Community-Level Interaction Insights into Carbon Utilization and Element Cycling Functions of Hydrothermarchaeota in Hydrothermal Sediment.</title>
        <authorList>
            <person name="Zhou Z."/>
            <person name="Liu Y."/>
            <person name="Xu W."/>
            <person name="Pan J."/>
            <person name="Luo Z.H."/>
            <person name="Li M."/>
        </authorList>
    </citation>
    <scope>NUCLEOTIDE SEQUENCE [LARGE SCALE GENOMIC DNA]</scope>
    <source>
        <strain evidence="3">SpSt-258</strain>
    </source>
</reference>
<dbReference type="Gene3D" id="2.60.40.1220">
    <property type="match status" value="1"/>
</dbReference>
<gene>
    <name evidence="3" type="ORF">ENP86_01590</name>
</gene>
<sequence>MKRLLTLTGILFLVIACQKAENILSPDSDLPQGTGAGNLPTVAEISPANYTQMNDQNGSTPGIQGLITVTFSDYMEPSSVTKKDNIIILDVRTNTQIPADKITAEYYQEIRTLYISISDVPDSGSFLLRLVSGADGIKNLYGSPLDGDNDNFADGTPYDDYHSTFWTAPLSDTLVATLQPTIDYFSPDTEAVNNTRPSIVIGFPGITPMDTNTLSPSNIKLADEGGGSISLTIVSRDPYGITLQPTNPLTTGKNYTITLDCKNIKRLGDSRTPSYLLVLDGDNDGPEENEPDLQSYFRVDDSNNAPKVQSLNSITNGVAITFTRLIDNATINSNNIMVYDNTGYVPGDMRVYTNTAGDRTIIDYYFKRTPGGGRRVFVSKELKATNGYKFDGNGNGIGGEPWDDYKSAF</sequence>
<dbReference type="EMBL" id="DSKY01000003">
    <property type="protein sequence ID" value="HDY58238.1"/>
    <property type="molecule type" value="Genomic_DNA"/>
</dbReference>
<feature type="domain" description="SbsA Ig-like" evidence="2">
    <location>
        <begin position="178"/>
        <end position="265"/>
    </location>
</feature>
<protein>
    <recommendedName>
        <fullName evidence="2">SbsA Ig-like domain-containing protein</fullName>
    </recommendedName>
</protein>
<keyword evidence="1" id="KW-0732">Signal</keyword>
<organism evidence="3">
    <name type="scientific">candidate division WOR-3 bacterium</name>
    <dbReference type="NCBI Taxonomy" id="2052148"/>
    <lineage>
        <taxon>Bacteria</taxon>
        <taxon>Bacteria division WOR-3</taxon>
    </lineage>
</organism>
<comment type="caution">
    <text evidence="3">The sequence shown here is derived from an EMBL/GenBank/DDBJ whole genome shotgun (WGS) entry which is preliminary data.</text>
</comment>
<dbReference type="InterPro" id="IPR032812">
    <property type="entry name" value="SbsA_Ig"/>
</dbReference>
<evidence type="ECO:0000256" key="1">
    <source>
        <dbReference type="ARBA" id="ARBA00022729"/>
    </source>
</evidence>
<name>A0A7V0Z423_UNCW3</name>